<feature type="domain" description="YitH/HolE acetyltransferase (GNAT)" evidence="1">
    <location>
        <begin position="75"/>
        <end position="206"/>
    </location>
</feature>
<dbReference type="PANTHER" id="PTHR47237:SF1">
    <property type="entry name" value="SLL0310 PROTEIN"/>
    <property type="match status" value="1"/>
</dbReference>
<sequence>MIKAVTEASGMSDRNIGLDSVINMQDTYSRMIGAKFAWKDTRFRGIGSNNIKGVKKDDNPVSLVSVKEVDFEHLCVFDASVFGTPRPTFLKSWISQPGMVALAAITTTPAGEDDEHSQKTRIAGYGCIRLSFESYQDVNFARRIGPIFAESTAVGSQLFDALVATVPPGVPYYIDVPETNESAMELVRESGLESVVQTARMFTKGDGGVQCNMVYGITSLEVG</sequence>
<dbReference type="InterPro" id="IPR041496">
    <property type="entry name" value="YitH/HolE_GNAT"/>
</dbReference>
<organism evidence="2 3">
    <name type="scientific">Branchiostoma belcheri</name>
    <name type="common">Amphioxus</name>
    <dbReference type="NCBI Taxonomy" id="7741"/>
    <lineage>
        <taxon>Eukaryota</taxon>
        <taxon>Metazoa</taxon>
        <taxon>Chordata</taxon>
        <taxon>Cephalochordata</taxon>
        <taxon>Leptocardii</taxon>
        <taxon>Amphioxiformes</taxon>
        <taxon>Branchiostomatidae</taxon>
        <taxon>Branchiostoma</taxon>
    </lineage>
</organism>
<dbReference type="PANTHER" id="PTHR47237">
    <property type="entry name" value="SLL0310 PROTEIN"/>
    <property type="match status" value="1"/>
</dbReference>
<evidence type="ECO:0000259" key="1">
    <source>
        <dbReference type="Pfam" id="PF18014"/>
    </source>
</evidence>
<dbReference type="OrthoDB" id="5771378at2759"/>
<dbReference type="InterPro" id="IPR052729">
    <property type="entry name" value="Acyl/Acetyltrans_Enzymes"/>
</dbReference>
<name>A0A6P4YKB9_BRABE</name>
<dbReference type="RefSeq" id="XP_019629905.1">
    <property type="nucleotide sequence ID" value="XM_019774346.1"/>
</dbReference>
<dbReference type="KEGG" id="bbel:109474139"/>
<reference evidence="3" key="1">
    <citation type="submission" date="2025-08" db="UniProtKB">
        <authorList>
            <consortium name="RefSeq"/>
        </authorList>
    </citation>
    <scope>IDENTIFICATION</scope>
    <source>
        <tissue evidence="3">Gonad</tissue>
    </source>
</reference>
<proteinExistence type="predicted"/>
<dbReference type="SUPFAM" id="SSF55729">
    <property type="entry name" value="Acyl-CoA N-acyltransferases (Nat)"/>
    <property type="match status" value="1"/>
</dbReference>
<evidence type="ECO:0000313" key="3">
    <source>
        <dbReference type="RefSeq" id="XP_019629905.1"/>
    </source>
</evidence>
<accession>A0A6P4YKB9</accession>
<dbReference type="Gene3D" id="3.40.630.90">
    <property type="match status" value="1"/>
</dbReference>
<dbReference type="Pfam" id="PF18014">
    <property type="entry name" value="Acetyltransf_18"/>
    <property type="match status" value="1"/>
</dbReference>
<keyword evidence="2" id="KW-1185">Reference proteome</keyword>
<dbReference type="GeneID" id="109474139"/>
<protein>
    <submittedName>
        <fullName evidence="3">Uncharacterized protein LOC109474139</fullName>
    </submittedName>
</protein>
<dbReference type="AlphaFoldDB" id="A0A6P4YKB9"/>
<evidence type="ECO:0000313" key="2">
    <source>
        <dbReference type="Proteomes" id="UP000515135"/>
    </source>
</evidence>
<dbReference type="InterPro" id="IPR016181">
    <property type="entry name" value="Acyl_CoA_acyltransferase"/>
</dbReference>
<gene>
    <name evidence="3" type="primary">LOC109474139</name>
</gene>
<dbReference type="Proteomes" id="UP000515135">
    <property type="component" value="Unplaced"/>
</dbReference>